<protein>
    <recommendedName>
        <fullName evidence="5">Aminotransferase class I/classII large domain-containing protein</fullName>
    </recommendedName>
</protein>
<dbReference type="GO" id="GO:0030170">
    <property type="term" value="F:pyridoxal phosphate binding"/>
    <property type="evidence" value="ECO:0007669"/>
    <property type="project" value="InterPro"/>
</dbReference>
<proteinExistence type="inferred from homology"/>
<sequence length="327" mass="36299">MSNSDGLKLLNRLQRKLDDRVEAKSIRTIKLGTRKAGESPTIDFSSNDYLGIAHSKTVHKRVQDIYAKYTSENPPPYTGSTGSRLLSGNSQLAVELEKFLASIHNRPSALICNSGYDANLSLLSSIPLTQDIIILDELCHNSLIMGIKMSRIPLGQVHYFRHNDAHHLREILNKYGSKMSEDQNLIVVVESVYSMDGDIAPLQEILDTAKEFDASVIVDEAHGLGIYGKKNSHQLKLINDVSVKETRTDLNSNKEYGGTGVLAALNLENHPALLAAVFTYGKAAGCHGAVICGTRTLIDYLINYSRPFIYSTSLPYIHYGRLKYRMM</sequence>
<gene>
    <name evidence="6" type="ORF">CTEN210_13776</name>
</gene>
<dbReference type="InterPro" id="IPR050087">
    <property type="entry name" value="AON_synthase_class-II"/>
</dbReference>
<dbReference type="AlphaFoldDB" id="A0AAD3D5T6"/>
<organism evidence="6 7">
    <name type="scientific">Chaetoceros tenuissimus</name>
    <dbReference type="NCBI Taxonomy" id="426638"/>
    <lineage>
        <taxon>Eukaryota</taxon>
        <taxon>Sar</taxon>
        <taxon>Stramenopiles</taxon>
        <taxon>Ochrophyta</taxon>
        <taxon>Bacillariophyta</taxon>
        <taxon>Coscinodiscophyceae</taxon>
        <taxon>Chaetocerotophycidae</taxon>
        <taxon>Chaetocerotales</taxon>
        <taxon>Chaetocerotaceae</taxon>
        <taxon>Chaetoceros</taxon>
    </lineage>
</organism>
<dbReference type="PANTHER" id="PTHR13693:SF77">
    <property type="entry name" value="8-AMINO-7-OXONONANOATE SYNTHASE"/>
    <property type="match status" value="1"/>
</dbReference>
<name>A0AAD3D5T6_9STRA</name>
<comment type="similarity">
    <text evidence="2">Belongs to the class-II pyridoxal-phosphate-dependent aminotransferase family. BioF subfamily.</text>
</comment>
<accession>A0AAD3D5T6</accession>
<dbReference type="SUPFAM" id="SSF53383">
    <property type="entry name" value="PLP-dependent transferases"/>
    <property type="match status" value="1"/>
</dbReference>
<evidence type="ECO:0000259" key="5">
    <source>
        <dbReference type="Pfam" id="PF00155"/>
    </source>
</evidence>
<dbReference type="EMBL" id="BLLK01000058">
    <property type="protein sequence ID" value="GFH57300.1"/>
    <property type="molecule type" value="Genomic_DNA"/>
</dbReference>
<dbReference type="InterPro" id="IPR015424">
    <property type="entry name" value="PyrdxlP-dep_Trfase"/>
</dbReference>
<feature type="domain" description="Aminotransferase class I/classII large" evidence="5">
    <location>
        <begin position="41"/>
        <end position="317"/>
    </location>
</feature>
<comment type="caution">
    <text evidence="6">The sequence shown here is derived from an EMBL/GenBank/DDBJ whole genome shotgun (WGS) entry which is preliminary data.</text>
</comment>
<dbReference type="InterPro" id="IPR015421">
    <property type="entry name" value="PyrdxlP-dep_Trfase_major"/>
</dbReference>
<reference evidence="6 7" key="1">
    <citation type="journal article" date="2021" name="Sci. Rep.">
        <title>The genome of the diatom Chaetoceros tenuissimus carries an ancient integrated fragment of an extant virus.</title>
        <authorList>
            <person name="Hongo Y."/>
            <person name="Kimura K."/>
            <person name="Takaki Y."/>
            <person name="Yoshida Y."/>
            <person name="Baba S."/>
            <person name="Kobayashi G."/>
            <person name="Nagasaki K."/>
            <person name="Hano T."/>
            <person name="Tomaru Y."/>
        </authorList>
    </citation>
    <scope>NUCLEOTIDE SEQUENCE [LARGE SCALE GENOMIC DNA]</scope>
    <source>
        <strain evidence="6 7">NIES-3715</strain>
    </source>
</reference>
<dbReference type="GO" id="GO:0016740">
    <property type="term" value="F:transferase activity"/>
    <property type="evidence" value="ECO:0007669"/>
    <property type="project" value="UniProtKB-KW"/>
</dbReference>
<evidence type="ECO:0000256" key="3">
    <source>
        <dbReference type="ARBA" id="ARBA00022679"/>
    </source>
</evidence>
<dbReference type="PANTHER" id="PTHR13693">
    <property type="entry name" value="CLASS II AMINOTRANSFERASE/8-AMINO-7-OXONONANOATE SYNTHASE"/>
    <property type="match status" value="1"/>
</dbReference>
<dbReference type="Pfam" id="PF00155">
    <property type="entry name" value="Aminotran_1_2"/>
    <property type="match status" value="1"/>
</dbReference>
<dbReference type="InterPro" id="IPR004839">
    <property type="entry name" value="Aminotransferase_I/II_large"/>
</dbReference>
<keyword evidence="3" id="KW-0808">Transferase</keyword>
<dbReference type="Proteomes" id="UP001054902">
    <property type="component" value="Unassembled WGS sequence"/>
</dbReference>
<evidence type="ECO:0000256" key="4">
    <source>
        <dbReference type="ARBA" id="ARBA00022898"/>
    </source>
</evidence>
<evidence type="ECO:0000313" key="7">
    <source>
        <dbReference type="Proteomes" id="UP001054902"/>
    </source>
</evidence>
<comment type="cofactor">
    <cofactor evidence="1">
        <name>pyridoxal 5'-phosphate</name>
        <dbReference type="ChEBI" id="CHEBI:597326"/>
    </cofactor>
</comment>
<evidence type="ECO:0000256" key="1">
    <source>
        <dbReference type="ARBA" id="ARBA00001933"/>
    </source>
</evidence>
<keyword evidence="4" id="KW-0663">Pyridoxal phosphate</keyword>
<keyword evidence="7" id="KW-1185">Reference proteome</keyword>
<evidence type="ECO:0000313" key="6">
    <source>
        <dbReference type="EMBL" id="GFH57300.1"/>
    </source>
</evidence>
<dbReference type="Gene3D" id="3.40.640.10">
    <property type="entry name" value="Type I PLP-dependent aspartate aminotransferase-like (Major domain)"/>
    <property type="match status" value="1"/>
</dbReference>
<evidence type="ECO:0000256" key="2">
    <source>
        <dbReference type="ARBA" id="ARBA00010008"/>
    </source>
</evidence>